<organism evidence="1 2">
    <name type="scientific">Sistotremastrum niveocremeum HHB9708</name>
    <dbReference type="NCBI Taxonomy" id="1314777"/>
    <lineage>
        <taxon>Eukaryota</taxon>
        <taxon>Fungi</taxon>
        <taxon>Dikarya</taxon>
        <taxon>Basidiomycota</taxon>
        <taxon>Agaricomycotina</taxon>
        <taxon>Agaricomycetes</taxon>
        <taxon>Sistotremastrales</taxon>
        <taxon>Sistotremastraceae</taxon>
        <taxon>Sertulicium</taxon>
        <taxon>Sertulicium niveocremeum</taxon>
    </lineage>
</organism>
<accession>A0A164RBM2</accession>
<proteinExistence type="predicted"/>
<evidence type="ECO:0000313" key="2">
    <source>
        <dbReference type="Proteomes" id="UP000076722"/>
    </source>
</evidence>
<keyword evidence="2" id="KW-1185">Reference proteome</keyword>
<dbReference type="Proteomes" id="UP000076722">
    <property type="component" value="Unassembled WGS sequence"/>
</dbReference>
<dbReference type="AlphaFoldDB" id="A0A164RBM2"/>
<sequence>MTFDDLPPEVLLIIWECLVMTDEKNFLDKKASEKLRARMRTTVRFAQITHRTRAIVLECPTLWREIDLCWPTSAIEHFLTRAQNVGLSIHLDSTKGTRDPADAVVEWQTWAAFLKANMPVIQHLFLRIDSTKCSQALSSALQTPAVNLQTLTLKMDTLLALVNIFSSQAPKLRSVNFVTTRCWDLSRFHSISNVEITVGPENCKKTLATLQAMPAILSVILIGQNKPEDIPQLLPKSTILRTCRHFKLSKILPQGVRCLMLAIRLPSLEKANISERMVLYDNKLAPTTITQVLRSVPVVKLEVASLLIEIEEHSATFEVEGTLNYRYSSRWNDLGKTLPLHDARIYDTVINILTLPHRQSKVQPTHLIIRNNISTRAHATPTAMRMLDFHLLWNQIFTTYSTIEHLELVGYVKDMVETLHQVAEYLPLMAKLEVSHKDLPAPALLDALSDLERDRQLSLRVEQLPNRHALKSPITS</sequence>
<gene>
    <name evidence="1" type="ORF">SISNIDRAFT_468498</name>
</gene>
<protein>
    <recommendedName>
        <fullName evidence="3">F-box domain-containing protein</fullName>
    </recommendedName>
</protein>
<evidence type="ECO:0000313" key="1">
    <source>
        <dbReference type="EMBL" id="KZS90421.1"/>
    </source>
</evidence>
<reference evidence="1 2" key="1">
    <citation type="journal article" date="2016" name="Mol. Biol. Evol.">
        <title>Comparative Genomics of Early-Diverging Mushroom-Forming Fungi Provides Insights into the Origins of Lignocellulose Decay Capabilities.</title>
        <authorList>
            <person name="Nagy L.G."/>
            <person name="Riley R."/>
            <person name="Tritt A."/>
            <person name="Adam C."/>
            <person name="Daum C."/>
            <person name="Floudas D."/>
            <person name="Sun H."/>
            <person name="Yadav J.S."/>
            <person name="Pangilinan J."/>
            <person name="Larsson K.H."/>
            <person name="Matsuura K."/>
            <person name="Barry K."/>
            <person name="Labutti K."/>
            <person name="Kuo R."/>
            <person name="Ohm R.A."/>
            <person name="Bhattacharya S.S."/>
            <person name="Shirouzu T."/>
            <person name="Yoshinaga Y."/>
            <person name="Martin F.M."/>
            <person name="Grigoriev I.V."/>
            <person name="Hibbett D.S."/>
        </authorList>
    </citation>
    <scope>NUCLEOTIDE SEQUENCE [LARGE SCALE GENOMIC DNA]</scope>
    <source>
        <strain evidence="1 2">HHB9708</strain>
    </source>
</reference>
<name>A0A164RBM2_9AGAM</name>
<evidence type="ECO:0008006" key="3">
    <source>
        <dbReference type="Google" id="ProtNLM"/>
    </source>
</evidence>
<dbReference type="EMBL" id="KV419421">
    <property type="protein sequence ID" value="KZS90421.1"/>
    <property type="molecule type" value="Genomic_DNA"/>
</dbReference>